<dbReference type="Proteomes" id="UP000267628">
    <property type="component" value="Segment"/>
</dbReference>
<evidence type="ECO:0008006" key="4">
    <source>
        <dbReference type="Google" id="ProtNLM"/>
    </source>
</evidence>
<feature type="transmembrane region" description="Helical" evidence="1">
    <location>
        <begin position="15"/>
        <end position="36"/>
    </location>
</feature>
<sequence length="64" mass="6695">MSTPTARAGRNRRRAYLYTPLLGVGAVAMLTSSPLIFNSADLIGLAFLVAGAAGFVHETGKDND</sequence>
<accession>A0A3G2KI53</accession>
<dbReference type="KEGG" id="vg:80033972"/>
<keyword evidence="3" id="KW-1185">Reference proteome</keyword>
<reference evidence="2 3" key="1">
    <citation type="submission" date="2018-09" db="EMBL/GenBank/DDBJ databases">
        <authorList>
            <person name="Zack K."/>
            <person name="Stoner T.H."/>
            <person name="Garlena R.A."/>
            <person name="Russell D.A."/>
            <person name="Pope W.H."/>
            <person name="Jacobs-Sera D."/>
            <person name="Hatfull G.F."/>
        </authorList>
    </citation>
    <scope>NUCLEOTIDE SEQUENCE [LARGE SCALE GENOMIC DNA]</scope>
</reference>
<dbReference type="GeneID" id="80033972"/>
<name>A0A3G2KI53_9CAUD</name>
<gene>
    <name evidence="2" type="primary">47</name>
    <name evidence="2" type="ORF">PBI_NANDITA_47</name>
</gene>
<evidence type="ECO:0000313" key="3">
    <source>
        <dbReference type="Proteomes" id="UP000267628"/>
    </source>
</evidence>
<dbReference type="EMBL" id="MH834621">
    <property type="protein sequence ID" value="AYN58666.1"/>
    <property type="molecule type" value="Genomic_DNA"/>
</dbReference>
<organism evidence="2 3">
    <name type="scientific">Arthrobacter phage Nandita</name>
    <dbReference type="NCBI Taxonomy" id="2419963"/>
    <lineage>
        <taxon>Viruses</taxon>
        <taxon>Duplodnaviria</taxon>
        <taxon>Heunggongvirae</taxon>
        <taxon>Uroviricota</taxon>
        <taxon>Caudoviricetes</taxon>
        <taxon>Daemsvirinae</taxon>
        <taxon>Nanditavirus</taxon>
        <taxon>Nanditavirus nandita</taxon>
    </lineage>
</organism>
<evidence type="ECO:0000256" key="1">
    <source>
        <dbReference type="SAM" id="Phobius"/>
    </source>
</evidence>
<dbReference type="RefSeq" id="YP_010760875.1">
    <property type="nucleotide sequence ID" value="NC_073588.1"/>
</dbReference>
<keyword evidence="1" id="KW-0472">Membrane</keyword>
<evidence type="ECO:0000313" key="2">
    <source>
        <dbReference type="EMBL" id="AYN58666.1"/>
    </source>
</evidence>
<keyword evidence="1" id="KW-0812">Transmembrane</keyword>
<keyword evidence="1" id="KW-1133">Transmembrane helix</keyword>
<protein>
    <recommendedName>
        <fullName evidence="4">Holin</fullName>
    </recommendedName>
</protein>
<proteinExistence type="predicted"/>